<dbReference type="PROSITE" id="PS50835">
    <property type="entry name" value="IG_LIKE"/>
    <property type="match status" value="4"/>
</dbReference>
<evidence type="ECO:0000256" key="1">
    <source>
        <dbReference type="SAM" id="Coils"/>
    </source>
</evidence>
<keyword evidence="6" id="KW-1185">Reference proteome</keyword>
<evidence type="ECO:0000259" key="4">
    <source>
        <dbReference type="PROSITE" id="PS50835"/>
    </source>
</evidence>
<feature type="compositionally biased region" description="Basic and acidic residues" evidence="2">
    <location>
        <begin position="1802"/>
        <end position="1857"/>
    </location>
</feature>
<dbReference type="SUPFAM" id="SSF48726">
    <property type="entry name" value="Immunoglobulin"/>
    <property type="match status" value="3"/>
</dbReference>
<accession>A0ABD2Q9D5</accession>
<feature type="domain" description="Ig-like" evidence="4">
    <location>
        <begin position="1441"/>
        <end position="1529"/>
    </location>
</feature>
<feature type="compositionally biased region" description="Polar residues" evidence="2">
    <location>
        <begin position="39"/>
        <end position="55"/>
    </location>
</feature>
<evidence type="ECO:0000259" key="3">
    <source>
        <dbReference type="PROSITE" id="PS50010"/>
    </source>
</evidence>
<proteinExistence type="predicted"/>
<feature type="domain" description="Ig-like" evidence="4">
    <location>
        <begin position="1081"/>
        <end position="1183"/>
    </location>
</feature>
<feature type="region of interest" description="Disordered" evidence="2">
    <location>
        <begin position="1727"/>
        <end position="2112"/>
    </location>
</feature>
<feature type="domain" description="Ig-like" evidence="4">
    <location>
        <begin position="1610"/>
        <end position="1701"/>
    </location>
</feature>
<dbReference type="PROSITE" id="PS50010">
    <property type="entry name" value="DH_2"/>
    <property type="match status" value="1"/>
</dbReference>
<feature type="domain" description="Ig-like" evidence="4">
    <location>
        <begin position="1349"/>
        <end position="1415"/>
    </location>
</feature>
<dbReference type="InterPro" id="IPR007110">
    <property type="entry name" value="Ig-like_dom"/>
</dbReference>
<dbReference type="InterPro" id="IPR036179">
    <property type="entry name" value="Ig-like_dom_sf"/>
</dbReference>
<keyword evidence="1" id="KW-0175">Coiled coil</keyword>
<dbReference type="InterPro" id="IPR013783">
    <property type="entry name" value="Ig-like_fold"/>
</dbReference>
<reference evidence="5 6" key="1">
    <citation type="submission" date="2024-11" db="EMBL/GenBank/DDBJ databases">
        <title>Adaptive evolution of stress response genes in parasites aligns with host niche diversity.</title>
        <authorList>
            <person name="Hahn C."/>
            <person name="Resl P."/>
        </authorList>
    </citation>
    <scope>NUCLEOTIDE SEQUENCE [LARGE SCALE GENOMIC DNA]</scope>
    <source>
        <strain evidence="5">EGGRZ-B1_66</strain>
        <tissue evidence="5">Body</tissue>
    </source>
</reference>
<dbReference type="PANTHER" id="PTHR21713">
    <property type="entry name" value="NASCENT POLYPEPTIDE ASSOCIATED COMPLEX ALPHA SUBUNIT-RELATED"/>
    <property type="match status" value="1"/>
</dbReference>
<feature type="compositionally biased region" description="Basic and acidic residues" evidence="2">
    <location>
        <begin position="2020"/>
        <end position="2068"/>
    </location>
</feature>
<evidence type="ECO:0000313" key="5">
    <source>
        <dbReference type="EMBL" id="KAL3316098.1"/>
    </source>
</evidence>
<feature type="domain" description="DH" evidence="3">
    <location>
        <begin position="707"/>
        <end position="876"/>
    </location>
</feature>
<dbReference type="CDD" id="cd00096">
    <property type="entry name" value="Ig"/>
    <property type="match status" value="1"/>
</dbReference>
<feature type="compositionally biased region" description="Basic and acidic residues" evidence="2">
    <location>
        <begin position="2076"/>
        <end position="2112"/>
    </location>
</feature>
<dbReference type="InterPro" id="IPR016641">
    <property type="entry name" value="EGD2/NACA0like"/>
</dbReference>
<name>A0ABD2Q9D5_9PLAT</name>
<evidence type="ECO:0000313" key="6">
    <source>
        <dbReference type="Proteomes" id="UP001626550"/>
    </source>
</evidence>
<dbReference type="InterPro" id="IPR000219">
    <property type="entry name" value="DH_dom"/>
</dbReference>
<dbReference type="Proteomes" id="UP001626550">
    <property type="component" value="Unassembled WGS sequence"/>
</dbReference>
<gene>
    <name evidence="5" type="ORF">Ciccas_005258</name>
</gene>
<feature type="compositionally biased region" description="Basic and acidic residues" evidence="2">
    <location>
        <begin position="1727"/>
        <end position="1791"/>
    </location>
</feature>
<protein>
    <submittedName>
        <fullName evidence="5">Uncharacterized protein</fullName>
    </submittedName>
</protein>
<dbReference type="EMBL" id="JBJKFK010000602">
    <property type="protein sequence ID" value="KAL3316098.1"/>
    <property type="molecule type" value="Genomic_DNA"/>
</dbReference>
<evidence type="ECO:0000256" key="2">
    <source>
        <dbReference type="SAM" id="MobiDB-lite"/>
    </source>
</evidence>
<feature type="compositionally biased region" description="Basic and acidic residues" evidence="2">
    <location>
        <begin position="676"/>
        <end position="689"/>
    </location>
</feature>
<dbReference type="SMART" id="SM00409">
    <property type="entry name" value="IG"/>
    <property type="match status" value="6"/>
</dbReference>
<feature type="coiled-coil region" evidence="1">
    <location>
        <begin position="377"/>
        <end position="404"/>
    </location>
</feature>
<feature type="region of interest" description="Disordered" evidence="2">
    <location>
        <begin position="454"/>
        <end position="480"/>
    </location>
</feature>
<sequence>MVTKEVSEYFSAQQSATDSAGFRSPLGAESEYHSDDSANESYENIPTGEHQNSPKQPIECAQECSFAHFQKPIDACSFLEQYENCISLEATSPEACDQSSHFVHQDIGALCIPTYQEFTLSHQVEETPIKTLQALEDLSSTSLQHEARCSSVLSLAQENFANSDYEEFELLNLHPKTEELQHLSTEQEISFVSHCSSLLSIANESPIEAELISDGIYQAESEDESIGSRCSTALSLAEETLLDEEFDHVEVTEVRTPQELLTVVNLDAKPISQRCSSALNITGEESLKEEFEHIEFFSEDKPCESRVDSIQDLRKLGSRCQSILSLVNECLADGSEELVQLFQDQETDDLQFTENPGLEIRASRCSSVVSIVQEIQQEGLLEQINRLDQSLEDLRLEAVEETTNLLSSQQRVSRCSSLANEDLYLQEDEQVEFHENTQIDASIRENIHKTNTAFQESKKSKPDLTFVQPQTSDLEESLEEEEIPSFDICSIASTPEDFGKEEKDYSTPLLLASREDSLEFAKEDLELYESPTGTFELDMTERVEKPEQSENGDIHDQDSSAVKKRKASLWASVQQRSGEVETDFAGFYAIDRTLPELSSDRYLNFAVQATGIKVGGVEGQALHLLDVDNPDLWLVKTRPGTGISSIDEEGVETRDTSESESPQIGRLDAVCTSRTRPTENKKKRDTREQFREEVLTFSNKQQEASLKKRYVVTELSETEKEYQSTLSHLETLLNSYTGKYSMTNDATEKLFPPECLHHIEGMKRYLPSIIALSEWLVDYLNFTAFLFHRMHLENILSNLPVLDISMHLEDEVDPIISMRHFLQLTNAPKERLNAYKMTLQDLARYTARGGLAKEGVERLQEAMTGIQRTERQATEMIELWPSVEVQELQLNELLSLEDFKKAPKPITRLTDTEFSINDTPDPNAANTFKGRVILCADRLLLLQLAKTKWNCVHQIILGNMRIGETSKDNTVEVWDLGQDTNPIKKIALITLPNKNSHQAWIDDLKEAIQSVTECETVPKSVVDAHNEAALSRMPKFAEEQLLEVELGQDTQLMENGDHDTAEEKEESPRIDLQKANTEKVPTVLQAKRKAEEKEFKLCAETKSLEVKEGDSIQLEVAFSSSGSMATEFRWLFENEAMKPEMGASATLSASKTKLIICPANPKMHAGTYTCLGKTFDGREASVSLVVKVVSAEIFDRPDAESGAVTQEKPAPLKPIVNFIDIPLGKILELKVEINRVEAAKLSNIFVSDKYNPWQEAEIQWFQGDKELKAGKSCQIFEEDGCSVLRVLTSKEQEAQGVYTCIMQPPPGSASLSAHAVSIEVQTHKATKEEIGQGFKEEKELPFRPLEEKPIIKIERKFKTGDDLELVFENSYGEDIQGYEVKWLKDGKTIPKNFKNEGFKLHKTNLKENDSGQYTCILVPKEKDFPSLIVSQFSIQVEKKLPEFPSVKTEEINFKLGEDMILRSADCVTKEVLEEFTVCWLKDGKPLDEKAVEISNNVTQFAKANLQPQDSGLFECILKCKNGAKEKPVTLISAKVAIKVEPQNLKINYGEELELKAPAEGKVTWLKDGKKMEENTAILRKPSLRSCDAGLYECVQEKTAIAKFKVEVKKPNLNKLQEAKKVVPLNVAEGDPLSLKFVLPIVKEEMKFYKVQWTQNGKDIGAAEILNEETNSTANIDVTRNAKTDQSGLYECVAVPIDKELGKIVCLAKYDVIVKVNSPLIEKKIAETEDAKVSEEKGGEQSDTPKEAESEQQDLKSKNKSEEDSKKKGKADDAKDRASKDEGKADKSLDRIDDSEESVTTSKKPENKGKNDEDKAAAKDKQKEPAEKKSSKDSEAKKKETEEKASDKEKGKNKARDSESEEQIELEVKKDKVKDSKAEKKETEDKASDEDKGKKKAKDIESEKQKEPEEKKTSKDSEAKKKETEDKASDENKGKKKAKDSESEEQIKPNDKKTSKDKVKDSKAEKKETEDKASDEDKGKKKAKDIESEKQKEPEEKKPSKDEVKVDKKKKGPDETDDSEDKMKNSKADKNQQGKNKDDNKDTKDDGALKTIEEQAKEGKRGTKDKQEVGLDGTQPTHKEDKPVTEEKAKKGEDKTKDTADLKDSKDGADEET</sequence>
<dbReference type="Gene3D" id="2.60.40.10">
    <property type="entry name" value="Immunoglobulins"/>
    <property type="match status" value="4"/>
</dbReference>
<feature type="compositionally biased region" description="Basic and acidic residues" evidence="2">
    <location>
        <begin position="1865"/>
        <end position="2005"/>
    </location>
</feature>
<feature type="region of interest" description="Disordered" evidence="2">
    <location>
        <begin position="644"/>
        <end position="689"/>
    </location>
</feature>
<dbReference type="InterPro" id="IPR003599">
    <property type="entry name" value="Ig_sub"/>
</dbReference>
<dbReference type="InterPro" id="IPR035899">
    <property type="entry name" value="DBL_dom_sf"/>
</dbReference>
<feature type="region of interest" description="Disordered" evidence="2">
    <location>
        <begin position="1"/>
        <end position="56"/>
    </location>
</feature>
<organism evidence="5 6">
    <name type="scientific">Cichlidogyrus casuarinus</name>
    <dbReference type="NCBI Taxonomy" id="1844966"/>
    <lineage>
        <taxon>Eukaryota</taxon>
        <taxon>Metazoa</taxon>
        <taxon>Spiralia</taxon>
        <taxon>Lophotrochozoa</taxon>
        <taxon>Platyhelminthes</taxon>
        <taxon>Monogenea</taxon>
        <taxon>Monopisthocotylea</taxon>
        <taxon>Dactylogyridea</taxon>
        <taxon>Ancyrocephalidae</taxon>
        <taxon>Cichlidogyrus</taxon>
    </lineage>
</organism>
<dbReference type="SUPFAM" id="SSF48065">
    <property type="entry name" value="DBL homology domain (DH-domain)"/>
    <property type="match status" value="1"/>
</dbReference>
<feature type="non-terminal residue" evidence="5">
    <location>
        <position position="2112"/>
    </location>
</feature>
<comment type="caution">
    <text evidence="5">The sequence shown here is derived from an EMBL/GenBank/DDBJ whole genome shotgun (WGS) entry which is preliminary data.</text>
</comment>